<dbReference type="VEuPathDB" id="VectorBase:GPPI023335"/>
<sequence>MYSVVAQSKRICNETGIALRESFLSSHSSDVLKFLFYVKTFCLQNKIRWQGLHAFCCDRVVSVDIFIKQPMLPAMHCFEIKQFFQRIRNPLRTFASKLEDKITERHLRLFQRNLLLDYGEEI</sequence>
<name>A0A1B0B9T3_9MUSC</name>
<dbReference type="EnsemblMetazoa" id="GPPI023335-RA">
    <property type="protein sequence ID" value="GPPI023335-PA"/>
    <property type="gene ID" value="GPPI023335"/>
</dbReference>
<evidence type="ECO:0000313" key="2">
    <source>
        <dbReference type="Proteomes" id="UP000092460"/>
    </source>
</evidence>
<evidence type="ECO:0000313" key="1">
    <source>
        <dbReference type="EnsemblMetazoa" id="GPPI023335-PA"/>
    </source>
</evidence>
<dbReference type="Proteomes" id="UP000092460">
    <property type="component" value="Unassembled WGS sequence"/>
</dbReference>
<accession>A0A1B0B9T3</accession>
<dbReference type="EMBL" id="JXJN01010566">
    <property type="status" value="NOT_ANNOTATED_CDS"/>
    <property type="molecule type" value="Genomic_DNA"/>
</dbReference>
<proteinExistence type="predicted"/>
<dbReference type="AlphaFoldDB" id="A0A1B0B9T3"/>
<protein>
    <submittedName>
        <fullName evidence="1">Uncharacterized protein</fullName>
    </submittedName>
</protein>
<reference evidence="1" key="2">
    <citation type="submission" date="2020-05" db="UniProtKB">
        <authorList>
            <consortium name="EnsemblMetazoa"/>
        </authorList>
    </citation>
    <scope>IDENTIFICATION</scope>
    <source>
        <strain evidence="1">IAEA</strain>
    </source>
</reference>
<reference evidence="2" key="1">
    <citation type="submission" date="2015-01" db="EMBL/GenBank/DDBJ databases">
        <authorList>
            <person name="Aksoy S."/>
            <person name="Warren W."/>
            <person name="Wilson R.K."/>
        </authorList>
    </citation>
    <scope>NUCLEOTIDE SEQUENCE [LARGE SCALE GENOMIC DNA]</scope>
    <source>
        <strain evidence="2">IAEA</strain>
    </source>
</reference>
<keyword evidence="2" id="KW-1185">Reference proteome</keyword>
<organism evidence="1 2">
    <name type="scientific">Glossina palpalis gambiensis</name>
    <dbReference type="NCBI Taxonomy" id="67801"/>
    <lineage>
        <taxon>Eukaryota</taxon>
        <taxon>Metazoa</taxon>
        <taxon>Ecdysozoa</taxon>
        <taxon>Arthropoda</taxon>
        <taxon>Hexapoda</taxon>
        <taxon>Insecta</taxon>
        <taxon>Pterygota</taxon>
        <taxon>Neoptera</taxon>
        <taxon>Endopterygota</taxon>
        <taxon>Diptera</taxon>
        <taxon>Brachycera</taxon>
        <taxon>Muscomorpha</taxon>
        <taxon>Hippoboscoidea</taxon>
        <taxon>Glossinidae</taxon>
        <taxon>Glossina</taxon>
    </lineage>
</organism>